<feature type="compositionally biased region" description="Basic and acidic residues" evidence="1">
    <location>
        <begin position="263"/>
        <end position="276"/>
    </location>
</feature>
<evidence type="ECO:0000313" key="4">
    <source>
        <dbReference type="Proteomes" id="UP001174936"/>
    </source>
</evidence>
<feature type="region of interest" description="Disordered" evidence="1">
    <location>
        <begin position="430"/>
        <end position="522"/>
    </location>
</feature>
<dbReference type="Proteomes" id="UP001174936">
    <property type="component" value="Unassembled WGS sequence"/>
</dbReference>
<dbReference type="AlphaFoldDB" id="A0AA40CQH3"/>
<sequence length="633" mass="69097">MAGTRQPFIYEAVQDGDRFPTQPFDPKAVTRKSYEKKAPKPKPKGPLIAVNRHPDAHMVPTGRSNWITMGQKTKAWIKGTRVVQLVLRILEILANIGLLILMIIINNVEPLTGWVLRITIAVAIVHCAYGAYHNWRPAGGRTPGSSSAYHVFAGVTDLTILPLYAYGCLSARNQVGSGQAKEWTNLLEDPTAMKTLVPAIYYGLIATGGLHLVSLAISLYLGVMFRRISMMPPDMNPLEGHLTSRGHKRAKSSVATSIYTTASEKRFSTPSERHPATIDSGDVPRPRSVPFMHTRDGSRDSRLDLPSRQYQVEASNSPRNSTTDVNMKRMSAPVRGGAYSEVSLDDGASGRTRPDSSYSAYQLPAGTVPGYLTEAIRAKPTPPLGTTATPPPPRAAKFTEAWYASDSLVNRTQERTRAMNAAAKRRTYEALDQRYDIAPDSDSDRENDHGDYQNPHSRPSTRRDSENHPNPLRQHPTSPSNPEYIPDFTFDSTITKPADPAPYDPAPSHTPPAQRRPKTPFARVRNSVLSAISLNDRRVSGSGDIADTGLNRVSSITADSAFYSKPYGDLRPATPPVMVGGVNSGVARQVSSGNDYDLGSGSGMRGRHVSGKIVEEGRAGPGGRFSRYESVDE</sequence>
<feature type="region of interest" description="Disordered" evidence="1">
    <location>
        <begin position="338"/>
        <end position="361"/>
    </location>
</feature>
<feature type="compositionally biased region" description="Polar residues" evidence="1">
    <location>
        <begin position="308"/>
        <end position="325"/>
    </location>
</feature>
<feature type="compositionally biased region" description="Basic and acidic residues" evidence="1">
    <location>
        <begin position="293"/>
        <end position="305"/>
    </location>
</feature>
<dbReference type="EMBL" id="JAULSV010000004">
    <property type="protein sequence ID" value="KAK0645544.1"/>
    <property type="molecule type" value="Genomic_DNA"/>
</dbReference>
<name>A0AA40CQH3_9PEZI</name>
<accession>A0AA40CQH3</accession>
<keyword evidence="2" id="KW-1133">Transmembrane helix</keyword>
<feature type="transmembrane region" description="Helical" evidence="2">
    <location>
        <begin position="114"/>
        <end position="135"/>
    </location>
</feature>
<evidence type="ECO:0000313" key="3">
    <source>
        <dbReference type="EMBL" id="KAK0645544.1"/>
    </source>
</evidence>
<comment type="caution">
    <text evidence="3">The sequence shown here is derived from an EMBL/GenBank/DDBJ whole genome shotgun (WGS) entry which is preliminary data.</text>
</comment>
<feature type="transmembrane region" description="Helical" evidence="2">
    <location>
        <begin position="85"/>
        <end position="108"/>
    </location>
</feature>
<feature type="region of interest" description="Disordered" evidence="1">
    <location>
        <begin position="261"/>
        <end position="326"/>
    </location>
</feature>
<feature type="region of interest" description="Disordered" evidence="1">
    <location>
        <begin position="591"/>
        <end position="633"/>
    </location>
</feature>
<keyword evidence="2" id="KW-0472">Membrane</keyword>
<feature type="transmembrane region" description="Helical" evidence="2">
    <location>
        <begin position="199"/>
        <end position="223"/>
    </location>
</feature>
<evidence type="ECO:0000256" key="2">
    <source>
        <dbReference type="SAM" id="Phobius"/>
    </source>
</evidence>
<feature type="compositionally biased region" description="Pro residues" evidence="1">
    <location>
        <begin position="499"/>
        <end position="510"/>
    </location>
</feature>
<organism evidence="3 4">
    <name type="scientific">Cercophora newfieldiana</name>
    <dbReference type="NCBI Taxonomy" id="92897"/>
    <lineage>
        <taxon>Eukaryota</taxon>
        <taxon>Fungi</taxon>
        <taxon>Dikarya</taxon>
        <taxon>Ascomycota</taxon>
        <taxon>Pezizomycotina</taxon>
        <taxon>Sordariomycetes</taxon>
        <taxon>Sordariomycetidae</taxon>
        <taxon>Sordariales</taxon>
        <taxon>Lasiosphaeriaceae</taxon>
        <taxon>Cercophora</taxon>
    </lineage>
</organism>
<reference evidence="3" key="1">
    <citation type="submission" date="2023-06" db="EMBL/GenBank/DDBJ databases">
        <title>Genome-scale phylogeny and comparative genomics of the fungal order Sordariales.</title>
        <authorList>
            <consortium name="Lawrence Berkeley National Laboratory"/>
            <person name="Hensen N."/>
            <person name="Bonometti L."/>
            <person name="Westerberg I."/>
            <person name="Brannstrom I.O."/>
            <person name="Guillou S."/>
            <person name="Cros-Aarteil S."/>
            <person name="Calhoun S."/>
            <person name="Haridas S."/>
            <person name="Kuo A."/>
            <person name="Mondo S."/>
            <person name="Pangilinan J."/>
            <person name="Riley R."/>
            <person name="Labutti K."/>
            <person name="Andreopoulos B."/>
            <person name="Lipzen A."/>
            <person name="Chen C."/>
            <person name="Yanf M."/>
            <person name="Daum C."/>
            <person name="Ng V."/>
            <person name="Clum A."/>
            <person name="Steindorff A."/>
            <person name="Ohm R."/>
            <person name="Martin F."/>
            <person name="Silar P."/>
            <person name="Natvig D."/>
            <person name="Lalanne C."/>
            <person name="Gautier V."/>
            <person name="Ament-Velasquez S.L."/>
            <person name="Kruys A."/>
            <person name="Hutchinson M.I."/>
            <person name="Powell A.J."/>
            <person name="Barry K."/>
            <person name="Miller A.N."/>
            <person name="Grigoriev I.V."/>
            <person name="Debuchy R."/>
            <person name="Gladieux P."/>
            <person name="Thoren M.H."/>
            <person name="Johannesson H."/>
        </authorList>
    </citation>
    <scope>NUCLEOTIDE SEQUENCE</scope>
    <source>
        <strain evidence="3">SMH2532-1</strain>
    </source>
</reference>
<feature type="compositionally biased region" description="Basic and acidic residues" evidence="1">
    <location>
        <begin position="430"/>
        <end position="451"/>
    </location>
</feature>
<feature type="region of interest" description="Disordered" evidence="1">
    <location>
        <begin position="1"/>
        <end position="50"/>
    </location>
</feature>
<keyword evidence="4" id="KW-1185">Reference proteome</keyword>
<gene>
    <name evidence="3" type="ORF">B0T16DRAFT_373559</name>
</gene>
<proteinExistence type="predicted"/>
<protein>
    <submittedName>
        <fullName evidence="3">Uncharacterized protein</fullName>
    </submittedName>
</protein>
<evidence type="ECO:0000256" key="1">
    <source>
        <dbReference type="SAM" id="MobiDB-lite"/>
    </source>
</evidence>
<keyword evidence="2" id="KW-0812">Transmembrane</keyword>